<keyword evidence="2" id="KW-1185">Reference proteome</keyword>
<comment type="caution">
    <text evidence="1">The sequence shown here is derived from an EMBL/GenBank/DDBJ whole genome shotgun (WGS) entry which is preliminary data.</text>
</comment>
<reference evidence="1" key="1">
    <citation type="submission" date="2023-04" db="EMBL/GenBank/DDBJ databases">
        <title>Draft Genome sequencing of Naganishia species isolated from polar environments using Oxford Nanopore Technology.</title>
        <authorList>
            <person name="Leo P."/>
            <person name="Venkateswaran K."/>
        </authorList>
    </citation>
    <scope>NUCLEOTIDE SEQUENCE</scope>
    <source>
        <strain evidence="1">DBVPG 5303</strain>
    </source>
</reference>
<sequence>MAQTDGQQPILYVEDGSMAVLPHGVPAARHTTTSSQQTIPKSQGGAEGEGEKIAGLEYEKQVVPAGGADEEDVSNVMAALEKQEKAPFPEGGKEAWLTVLGVFCCTMVTFGVLNTYGVYQSYFKQTYLSSYSNFAINWIGTVQYVGIFGLGLPMGQ</sequence>
<organism evidence="1 2">
    <name type="scientific">Naganishia onofrii</name>
    <dbReference type="NCBI Taxonomy" id="1851511"/>
    <lineage>
        <taxon>Eukaryota</taxon>
        <taxon>Fungi</taxon>
        <taxon>Dikarya</taxon>
        <taxon>Basidiomycota</taxon>
        <taxon>Agaricomycotina</taxon>
        <taxon>Tremellomycetes</taxon>
        <taxon>Filobasidiales</taxon>
        <taxon>Filobasidiaceae</taxon>
        <taxon>Naganishia</taxon>
    </lineage>
</organism>
<evidence type="ECO:0000313" key="1">
    <source>
        <dbReference type="EMBL" id="KAJ9124719.1"/>
    </source>
</evidence>
<name>A0ACC2XL13_9TREE</name>
<proteinExistence type="predicted"/>
<gene>
    <name evidence="1" type="ORF">QFC24_003087</name>
</gene>
<evidence type="ECO:0000313" key="2">
    <source>
        <dbReference type="Proteomes" id="UP001234202"/>
    </source>
</evidence>
<accession>A0ACC2XL13</accession>
<dbReference type="EMBL" id="JASBWV010000009">
    <property type="protein sequence ID" value="KAJ9124719.1"/>
    <property type="molecule type" value="Genomic_DNA"/>
</dbReference>
<protein>
    <submittedName>
        <fullName evidence="1">Uncharacterized protein</fullName>
    </submittedName>
</protein>
<dbReference type="Proteomes" id="UP001234202">
    <property type="component" value="Unassembled WGS sequence"/>
</dbReference>